<feature type="compositionally biased region" description="Low complexity" evidence="1">
    <location>
        <begin position="10"/>
        <end position="20"/>
    </location>
</feature>
<dbReference type="Proteomes" id="UP001501866">
    <property type="component" value="Unassembled WGS sequence"/>
</dbReference>
<proteinExistence type="predicted"/>
<feature type="compositionally biased region" description="Basic and acidic residues" evidence="1">
    <location>
        <begin position="99"/>
        <end position="108"/>
    </location>
</feature>
<keyword evidence="3" id="KW-1185">Reference proteome</keyword>
<evidence type="ECO:0000256" key="1">
    <source>
        <dbReference type="SAM" id="MobiDB-lite"/>
    </source>
</evidence>
<dbReference type="EMBL" id="BAAAUH010000071">
    <property type="protein sequence ID" value="GAA3201376.1"/>
    <property type="molecule type" value="Genomic_DNA"/>
</dbReference>
<gene>
    <name evidence="2" type="ORF">GCM10010451_59830</name>
</gene>
<accession>A0ABP6Q2D1</accession>
<feature type="compositionally biased region" description="Basic and acidic residues" evidence="1">
    <location>
        <begin position="68"/>
        <end position="86"/>
    </location>
</feature>
<feature type="region of interest" description="Disordered" evidence="1">
    <location>
        <begin position="1"/>
        <end position="165"/>
    </location>
</feature>
<feature type="compositionally biased region" description="Basic and acidic residues" evidence="1">
    <location>
        <begin position="121"/>
        <end position="142"/>
    </location>
</feature>
<sequence>MRRPGDRRAAAGTAHATPGTRRIRDARKPQQTCGSRCPPDERRRNRRAAADDGRAAAGTAHATPGTRHIRDARRPAQEAGSRDRRAAAGARPTNGAETGVRRPDDRRAAAGTAHATPGTRHIRDARRPAVHGGRDGRARAGADVRAATGRWRPVGSARGTGGQRPDFSSAFSALSSAAAKPFAHSWFTRDRSVAFG</sequence>
<feature type="compositionally biased region" description="Basic and acidic residues" evidence="1">
    <location>
        <begin position="38"/>
        <end position="54"/>
    </location>
</feature>
<evidence type="ECO:0000313" key="3">
    <source>
        <dbReference type="Proteomes" id="UP001501866"/>
    </source>
</evidence>
<reference evidence="3" key="1">
    <citation type="journal article" date="2019" name="Int. J. Syst. Evol. Microbiol.">
        <title>The Global Catalogue of Microorganisms (GCM) 10K type strain sequencing project: providing services to taxonomists for standard genome sequencing and annotation.</title>
        <authorList>
            <consortium name="The Broad Institute Genomics Platform"/>
            <consortium name="The Broad Institute Genome Sequencing Center for Infectious Disease"/>
            <person name="Wu L."/>
            <person name="Ma J."/>
        </authorList>
    </citation>
    <scope>NUCLEOTIDE SEQUENCE [LARGE SCALE GENOMIC DNA]</scope>
    <source>
        <strain evidence="3">JCM 9095</strain>
    </source>
</reference>
<feature type="compositionally biased region" description="Low complexity" evidence="1">
    <location>
        <begin position="109"/>
        <end position="119"/>
    </location>
</feature>
<feature type="compositionally biased region" description="Low complexity" evidence="1">
    <location>
        <begin position="55"/>
        <end position="66"/>
    </location>
</feature>
<protein>
    <submittedName>
        <fullName evidence="2">Uncharacterized protein</fullName>
    </submittedName>
</protein>
<evidence type="ECO:0000313" key="2">
    <source>
        <dbReference type="EMBL" id="GAA3201376.1"/>
    </source>
</evidence>
<comment type="caution">
    <text evidence="2">The sequence shown here is derived from an EMBL/GenBank/DDBJ whole genome shotgun (WGS) entry which is preliminary data.</text>
</comment>
<organism evidence="2 3">
    <name type="scientific">Streptomyces virens</name>
    <dbReference type="NCBI Taxonomy" id="285572"/>
    <lineage>
        <taxon>Bacteria</taxon>
        <taxon>Bacillati</taxon>
        <taxon>Actinomycetota</taxon>
        <taxon>Actinomycetes</taxon>
        <taxon>Kitasatosporales</taxon>
        <taxon>Streptomycetaceae</taxon>
        <taxon>Streptomyces</taxon>
    </lineage>
</organism>
<name>A0ABP6Q2D1_9ACTN</name>